<evidence type="ECO:0000313" key="3">
    <source>
        <dbReference type="EMBL" id="MEN7551030.1"/>
    </source>
</evidence>
<evidence type="ECO:0000313" key="4">
    <source>
        <dbReference type="Proteomes" id="UP001403385"/>
    </source>
</evidence>
<feature type="chain" id="PRO_5043364953" evidence="1">
    <location>
        <begin position="25"/>
        <end position="356"/>
    </location>
</feature>
<dbReference type="Proteomes" id="UP001403385">
    <property type="component" value="Unassembled WGS sequence"/>
</dbReference>
<name>A0AAW9SGU0_9BACT</name>
<organism evidence="3 4">
    <name type="scientific">Rapidithrix thailandica</name>
    <dbReference type="NCBI Taxonomy" id="413964"/>
    <lineage>
        <taxon>Bacteria</taxon>
        <taxon>Pseudomonadati</taxon>
        <taxon>Bacteroidota</taxon>
        <taxon>Cytophagia</taxon>
        <taxon>Cytophagales</taxon>
        <taxon>Flammeovirgaceae</taxon>
        <taxon>Rapidithrix</taxon>
    </lineage>
</organism>
<evidence type="ECO:0000259" key="2">
    <source>
        <dbReference type="Pfam" id="PF18962"/>
    </source>
</evidence>
<accession>A0AAW9SGU0</accession>
<feature type="domain" description="Secretion system C-terminal sorting" evidence="2">
    <location>
        <begin position="279"/>
        <end position="355"/>
    </location>
</feature>
<protein>
    <submittedName>
        <fullName evidence="3">T9SS type A sorting domain-containing protein</fullName>
    </submittedName>
</protein>
<evidence type="ECO:0000256" key="1">
    <source>
        <dbReference type="SAM" id="SignalP"/>
    </source>
</evidence>
<reference evidence="3 4" key="1">
    <citation type="submission" date="2024-04" db="EMBL/GenBank/DDBJ databases">
        <title>Novel genus in family Flammeovirgaceae.</title>
        <authorList>
            <person name="Nguyen T.H."/>
            <person name="Vuong T.Q."/>
            <person name="Le H."/>
            <person name="Kim S.-G."/>
        </authorList>
    </citation>
    <scope>NUCLEOTIDE SEQUENCE [LARGE SCALE GENOMIC DNA]</scope>
    <source>
        <strain evidence="3 4">JCM 23209</strain>
    </source>
</reference>
<dbReference type="AlphaFoldDB" id="A0AAW9SGU0"/>
<proteinExistence type="predicted"/>
<gene>
    <name evidence="3" type="ORF">AAG747_24125</name>
</gene>
<dbReference type="EMBL" id="JBDKWZ010000018">
    <property type="protein sequence ID" value="MEN7551030.1"/>
    <property type="molecule type" value="Genomic_DNA"/>
</dbReference>
<dbReference type="InterPro" id="IPR026444">
    <property type="entry name" value="Secre_tail"/>
</dbReference>
<comment type="caution">
    <text evidence="3">The sequence shown here is derived from an EMBL/GenBank/DDBJ whole genome shotgun (WGS) entry which is preliminary data.</text>
</comment>
<feature type="signal peptide" evidence="1">
    <location>
        <begin position="1"/>
        <end position="24"/>
    </location>
</feature>
<dbReference type="Pfam" id="PF18962">
    <property type="entry name" value="Por_Secre_tail"/>
    <property type="match status" value="1"/>
</dbReference>
<keyword evidence="1" id="KW-0732">Signal</keyword>
<sequence length="356" mass="38561">MREILLLVIAVCAFFNSSACNFTAADNAQSDTYHLSAICSSPYNNVTITLEEGDILIFDEANVSVVNLIIQFNGDNISVQVPNTLSVASSISFTGYGSGTLDVDGGLNVAGSWSNSGVDLDLNGSGAVNVAGAMHVSAGTDCSGPCPTFDLSGPCADGGSDYCETHVNCGASCDQPLPITLLSFTAQWNSPLVSLKWTTAMEINNDFFSIEASGDGKEFYPVKNIGGAGNSNQPINYREELAPEPWPVTYYRLKQTDFDGTYSYSKVVSVSRKDEGIVVYPNPASQGDFTLKIKVDEDTHIWLYNALGQEVYQQVFTARALAYWLEKPMSLAKYGQGTYLLRIRQGKNMIHKKVVY</sequence>
<dbReference type="NCBIfam" id="TIGR04183">
    <property type="entry name" value="Por_Secre_tail"/>
    <property type="match status" value="1"/>
</dbReference>
<keyword evidence="4" id="KW-1185">Reference proteome</keyword>
<dbReference type="RefSeq" id="WP_346823812.1">
    <property type="nucleotide sequence ID" value="NZ_JBDKWZ010000018.1"/>
</dbReference>